<dbReference type="PANTHER" id="PTHR42939:SF1">
    <property type="entry name" value="ABC TRANSPORTER ATP-BINDING PROTEIN ALBC-RELATED"/>
    <property type="match status" value="1"/>
</dbReference>
<gene>
    <name evidence="6" type="primary">ccmA</name>
    <name evidence="6" type="ORF">EI684_00645</name>
</gene>
<evidence type="ECO:0000313" key="6">
    <source>
        <dbReference type="EMBL" id="RRR78148.1"/>
    </source>
</evidence>
<evidence type="ECO:0000256" key="4">
    <source>
        <dbReference type="ARBA" id="ARBA00022840"/>
    </source>
</evidence>
<dbReference type="InterPro" id="IPR005895">
    <property type="entry name" value="ABC_transptr_haem_export_CcmA"/>
</dbReference>
<protein>
    <submittedName>
        <fullName evidence="6">Heme ABC exporter ATP-binding protein CcmA</fullName>
        <ecNumber evidence="6">3.6.3.41</ecNumber>
    </submittedName>
</protein>
<accession>A0A426UBU2</accession>
<proteinExistence type="predicted"/>
<keyword evidence="6" id="KW-0378">Hydrolase</keyword>
<dbReference type="EMBL" id="RSAS01000028">
    <property type="protein sequence ID" value="RRR78148.1"/>
    <property type="molecule type" value="Genomic_DNA"/>
</dbReference>
<dbReference type="SMART" id="SM00382">
    <property type="entry name" value="AAA"/>
    <property type="match status" value="1"/>
</dbReference>
<dbReference type="GO" id="GO:0005524">
    <property type="term" value="F:ATP binding"/>
    <property type="evidence" value="ECO:0007669"/>
    <property type="project" value="UniProtKB-KW"/>
</dbReference>
<organism evidence="6 7">
    <name type="scientific">Candidatus Viridilinea halotolerans</name>
    <dbReference type="NCBI Taxonomy" id="2491704"/>
    <lineage>
        <taxon>Bacteria</taxon>
        <taxon>Bacillati</taxon>
        <taxon>Chloroflexota</taxon>
        <taxon>Chloroflexia</taxon>
        <taxon>Chloroflexales</taxon>
        <taxon>Chloroflexineae</taxon>
        <taxon>Oscillochloridaceae</taxon>
        <taxon>Candidatus Viridilinea</taxon>
    </lineage>
</organism>
<dbReference type="InterPro" id="IPR027417">
    <property type="entry name" value="P-loop_NTPase"/>
</dbReference>
<evidence type="ECO:0000256" key="3">
    <source>
        <dbReference type="ARBA" id="ARBA00022748"/>
    </source>
</evidence>
<evidence type="ECO:0000256" key="2">
    <source>
        <dbReference type="ARBA" id="ARBA00022741"/>
    </source>
</evidence>
<dbReference type="EC" id="3.6.3.41" evidence="6"/>
<evidence type="ECO:0000313" key="7">
    <source>
        <dbReference type="Proteomes" id="UP000280307"/>
    </source>
</evidence>
<keyword evidence="3" id="KW-0201">Cytochrome c-type biogenesis</keyword>
<dbReference type="InterPro" id="IPR003593">
    <property type="entry name" value="AAA+_ATPase"/>
</dbReference>
<dbReference type="SUPFAM" id="SSF52540">
    <property type="entry name" value="P-loop containing nucleoside triphosphate hydrolases"/>
    <property type="match status" value="1"/>
</dbReference>
<dbReference type="Proteomes" id="UP000280307">
    <property type="component" value="Unassembled WGS sequence"/>
</dbReference>
<feature type="domain" description="ABC transporter" evidence="5">
    <location>
        <begin position="5"/>
        <end position="206"/>
    </location>
</feature>
<dbReference type="Gene3D" id="3.40.50.300">
    <property type="entry name" value="P-loop containing nucleotide triphosphate hydrolases"/>
    <property type="match status" value="1"/>
</dbReference>
<dbReference type="InterPro" id="IPR051782">
    <property type="entry name" value="ABC_Transporter_VariousFunc"/>
</dbReference>
<keyword evidence="4 6" id="KW-0067">ATP-binding</keyword>
<dbReference type="GO" id="GO:0016887">
    <property type="term" value="F:ATP hydrolysis activity"/>
    <property type="evidence" value="ECO:0007669"/>
    <property type="project" value="InterPro"/>
</dbReference>
<keyword evidence="2" id="KW-0547">Nucleotide-binding</keyword>
<comment type="caution">
    <text evidence="6">The sequence shown here is derived from an EMBL/GenBank/DDBJ whole genome shotgun (WGS) entry which is preliminary data.</text>
</comment>
<dbReference type="PANTHER" id="PTHR42939">
    <property type="entry name" value="ABC TRANSPORTER ATP-BINDING PROTEIN ALBC-RELATED"/>
    <property type="match status" value="1"/>
</dbReference>
<sequence length="207" mass="22580">MALTLHIEGLAANYGARCVFAEIALELHQGETLVVSGANGSGKSTFLRLLAGLQRPDAGKIDYALAEQSYSPREALGLIGWVAPDLMLYRELSALENLRFFAAVRRIQRSDDELHALLARVGLAGRSDDRLAAYSSGMAQRLRYAYALLHEPPVLLLDEPTVTLDERGSAVVDAVITAQRQHGITVIATNDPRELRYGDLVLRLGLT</sequence>
<dbReference type="GO" id="GO:0017004">
    <property type="term" value="P:cytochrome complex assembly"/>
    <property type="evidence" value="ECO:0007669"/>
    <property type="project" value="UniProtKB-KW"/>
</dbReference>
<keyword evidence="1" id="KW-0813">Transport</keyword>
<reference evidence="6 7" key="1">
    <citation type="submission" date="2018-12" db="EMBL/GenBank/DDBJ databases">
        <title>Genome Sequence of Candidatus Viridilinea halotolerans isolated from saline sulfide-rich spring.</title>
        <authorList>
            <person name="Grouzdev D.S."/>
            <person name="Burganskaya E.I."/>
            <person name="Krutkina M.S."/>
            <person name="Sukhacheva M.V."/>
            <person name="Gorlenko V.M."/>
        </authorList>
    </citation>
    <scope>NUCLEOTIDE SEQUENCE [LARGE SCALE GENOMIC DNA]</scope>
    <source>
        <strain evidence="6">Chok-6</strain>
    </source>
</reference>
<dbReference type="Pfam" id="PF00005">
    <property type="entry name" value="ABC_tran"/>
    <property type="match status" value="1"/>
</dbReference>
<dbReference type="PROSITE" id="PS50893">
    <property type="entry name" value="ABC_TRANSPORTER_2"/>
    <property type="match status" value="1"/>
</dbReference>
<dbReference type="InterPro" id="IPR003439">
    <property type="entry name" value="ABC_transporter-like_ATP-bd"/>
</dbReference>
<dbReference type="AlphaFoldDB" id="A0A426UBU2"/>
<evidence type="ECO:0000259" key="5">
    <source>
        <dbReference type="PROSITE" id="PS50893"/>
    </source>
</evidence>
<dbReference type="GO" id="GO:0022857">
    <property type="term" value="F:transmembrane transporter activity"/>
    <property type="evidence" value="ECO:0007669"/>
    <property type="project" value="InterPro"/>
</dbReference>
<dbReference type="NCBIfam" id="TIGR01189">
    <property type="entry name" value="ccmA"/>
    <property type="match status" value="1"/>
</dbReference>
<name>A0A426UBU2_9CHLR</name>
<evidence type="ECO:0000256" key="1">
    <source>
        <dbReference type="ARBA" id="ARBA00022448"/>
    </source>
</evidence>